<evidence type="ECO:0000256" key="5">
    <source>
        <dbReference type="ARBA" id="ARBA00022989"/>
    </source>
</evidence>
<comment type="subcellular location">
    <subcellularLocation>
        <location evidence="1 7">Cell membrane</location>
        <topology evidence="1 7">Multi-pass membrane protein</topology>
    </subcellularLocation>
</comment>
<sequence>MELGSFIIKRLALMVLVIFGVLIIVFIVTRIIPADPVGAILGGNAPPATVDAMRHQLGLDKPIFAQLLDYLGGLLRGDLGTSLVSSRPVLTDILEFLPATIELAVSSIIFAVVLGIILGLLSAVFRNHFIDHFSRVFSILGISLPGFWLGLILILIFYYKLGWLPSGGQYDMFLFPTRTTGLILLDAMIHGEWNVFWNGIKHLILPTFILGYSSTASIARIMRASMLDVLHQNYIRTARAKGLPRKMVILRHALKNALIPVITIIGLEFGSLLSGAVLTETIFAWPGLGRYIVNSLLTLDYPAVSGGTIFIALIYSVVNLAVDILYAAVDPRMRS</sequence>
<dbReference type="InterPro" id="IPR045621">
    <property type="entry name" value="BPD_transp_1_N"/>
</dbReference>
<dbReference type="PANTHER" id="PTHR43163:SF6">
    <property type="entry name" value="DIPEPTIDE TRANSPORT SYSTEM PERMEASE PROTEIN DPPB-RELATED"/>
    <property type="match status" value="1"/>
</dbReference>
<dbReference type="Pfam" id="PF19300">
    <property type="entry name" value="BPD_transp_1_N"/>
    <property type="match status" value="1"/>
</dbReference>
<evidence type="ECO:0000256" key="7">
    <source>
        <dbReference type="RuleBase" id="RU363032"/>
    </source>
</evidence>
<protein>
    <submittedName>
        <fullName evidence="9">D-ala-D-ala transporter subunit membrane component of ABC superfamily</fullName>
    </submittedName>
</protein>
<evidence type="ECO:0000256" key="2">
    <source>
        <dbReference type="ARBA" id="ARBA00022448"/>
    </source>
</evidence>
<keyword evidence="2 7" id="KW-0813">Transport</keyword>
<feature type="transmembrane region" description="Helical" evidence="7">
    <location>
        <begin position="137"/>
        <end position="159"/>
    </location>
</feature>
<organism evidence="9">
    <name type="scientific">uncultured spirochete</name>
    <dbReference type="NCBI Taxonomy" id="156406"/>
    <lineage>
        <taxon>Bacteria</taxon>
        <taxon>Pseudomonadati</taxon>
        <taxon>Spirochaetota</taxon>
        <taxon>Spirochaetia</taxon>
        <taxon>Spirochaetales</taxon>
        <taxon>environmental samples</taxon>
    </lineage>
</organism>
<evidence type="ECO:0000256" key="6">
    <source>
        <dbReference type="ARBA" id="ARBA00023136"/>
    </source>
</evidence>
<dbReference type="EMBL" id="FWDO01000004">
    <property type="protein sequence ID" value="SLM18350.1"/>
    <property type="molecule type" value="Genomic_DNA"/>
</dbReference>
<feature type="transmembrane region" description="Helical" evidence="7">
    <location>
        <begin position="12"/>
        <end position="32"/>
    </location>
</feature>
<feature type="transmembrane region" description="Helical" evidence="7">
    <location>
        <begin position="203"/>
        <end position="222"/>
    </location>
</feature>
<feature type="transmembrane region" description="Helical" evidence="7">
    <location>
        <begin position="305"/>
        <end position="329"/>
    </location>
</feature>
<dbReference type="InterPro" id="IPR035906">
    <property type="entry name" value="MetI-like_sf"/>
</dbReference>
<evidence type="ECO:0000259" key="8">
    <source>
        <dbReference type="PROSITE" id="PS50928"/>
    </source>
</evidence>
<dbReference type="AlphaFoldDB" id="A0A3P3XPZ8"/>
<evidence type="ECO:0000313" key="9">
    <source>
        <dbReference type="EMBL" id="SLM18350.1"/>
    </source>
</evidence>
<dbReference type="PROSITE" id="PS50928">
    <property type="entry name" value="ABC_TM1"/>
    <property type="match status" value="1"/>
</dbReference>
<dbReference type="Gene3D" id="1.10.3720.10">
    <property type="entry name" value="MetI-like"/>
    <property type="match status" value="1"/>
</dbReference>
<proteinExistence type="inferred from homology"/>
<gene>
    <name evidence="9" type="primary">ddpB</name>
    <name evidence="9" type="ORF">SPIRO4BDMA_40922</name>
</gene>
<keyword evidence="4 7" id="KW-0812">Transmembrane</keyword>
<evidence type="ECO:0000256" key="4">
    <source>
        <dbReference type="ARBA" id="ARBA00022692"/>
    </source>
</evidence>
<dbReference type="SUPFAM" id="SSF161098">
    <property type="entry name" value="MetI-like"/>
    <property type="match status" value="1"/>
</dbReference>
<feature type="transmembrane region" description="Helical" evidence="7">
    <location>
        <begin position="103"/>
        <end position="125"/>
    </location>
</feature>
<keyword evidence="5 7" id="KW-1133">Transmembrane helix</keyword>
<keyword evidence="6 7" id="KW-0472">Membrane</keyword>
<dbReference type="CDD" id="cd06261">
    <property type="entry name" value="TM_PBP2"/>
    <property type="match status" value="1"/>
</dbReference>
<reference evidence="9" key="1">
    <citation type="submission" date="2017-02" db="EMBL/GenBank/DDBJ databases">
        <authorList>
            <person name="Regsiter A."/>
            <person name="William W."/>
        </authorList>
    </citation>
    <scope>NUCLEOTIDE SEQUENCE</scope>
    <source>
        <strain evidence="9">BdmA 4</strain>
    </source>
</reference>
<dbReference type="InterPro" id="IPR000515">
    <property type="entry name" value="MetI-like"/>
</dbReference>
<dbReference type="Pfam" id="PF00528">
    <property type="entry name" value="BPD_transp_1"/>
    <property type="match status" value="1"/>
</dbReference>
<comment type="similarity">
    <text evidence="7">Belongs to the binding-protein-dependent transport system permease family.</text>
</comment>
<accession>A0A3P3XPZ8</accession>
<evidence type="ECO:0000256" key="1">
    <source>
        <dbReference type="ARBA" id="ARBA00004651"/>
    </source>
</evidence>
<keyword evidence="3" id="KW-1003">Cell membrane</keyword>
<dbReference type="PANTHER" id="PTHR43163">
    <property type="entry name" value="DIPEPTIDE TRANSPORT SYSTEM PERMEASE PROTEIN DPPB-RELATED"/>
    <property type="match status" value="1"/>
</dbReference>
<evidence type="ECO:0000256" key="3">
    <source>
        <dbReference type="ARBA" id="ARBA00022475"/>
    </source>
</evidence>
<feature type="domain" description="ABC transmembrane type-1" evidence="8">
    <location>
        <begin position="97"/>
        <end position="326"/>
    </location>
</feature>
<feature type="transmembrane region" description="Helical" evidence="7">
    <location>
        <begin position="257"/>
        <end position="285"/>
    </location>
</feature>
<dbReference type="GO" id="GO:0055085">
    <property type="term" value="P:transmembrane transport"/>
    <property type="evidence" value="ECO:0007669"/>
    <property type="project" value="InterPro"/>
</dbReference>
<dbReference type="GO" id="GO:0005886">
    <property type="term" value="C:plasma membrane"/>
    <property type="evidence" value="ECO:0007669"/>
    <property type="project" value="UniProtKB-SubCell"/>
</dbReference>
<name>A0A3P3XPZ8_9SPIR</name>